<dbReference type="InterPro" id="IPR009091">
    <property type="entry name" value="RCC1/BLIP-II"/>
</dbReference>
<organism evidence="5 6">
    <name type="scientific">Thamnocephalis sphaerospora</name>
    <dbReference type="NCBI Taxonomy" id="78915"/>
    <lineage>
        <taxon>Eukaryota</taxon>
        <taxon>Fungi</taxon>
        <taxon>Fungi incertae sedis</taxon>
        <taxon>Zoopagomycota</taxon>
        <taxon>Zoopagomycotina</taxon>
        <taxon>Zoopagomycetes</taxon>
        <taxon>Zoopagales</taxon>
        <taxon>Sigmoideomycetaceae</taxon>
        <taxon>Thamnocephalis</taxon>
    </lineage>
</organism>
<dbReference type="PROSITE" id="PS50012">
    <property type="entry name" value="RCC1_3"/>
    <property type="match status" value="7"/>
</dbReference>
<dbReference type="OrthoDB" id="5370059at2759"/>
<evidence type="ECO:0000256" key="3">
    <source>
        <dbReference type="PROSITE-ProRule" id="PRU00235"/>
    </source>
</evidence>
<dbReference type="PRINTS" id="PR00633">
    <property type="entry name" value="RCCNDNSATION"/>
</dbReference>
<dbReference type="SUPFAM" id="SSF50985">
    <property type="entry name" value="RCC1/BLIP-II"/>
    <property type="match status" value="1"/>
</dbReference>
<dbReference type="PROSITE" id="PS00626">
    <property type="entry name" value="RCC1_2"/>
    <property type="match status" value="1"/>
</dbReference>
<dbReference type="Gene3D" id="2.130.10.30">
    <property type="entry name" value="Regulator of chromosome condensation 1/beta-lactamase-inhibitor protein II"/>
    <property type="match status" value="2"/>
</dbReference>
<dbReference type="Pfam" id="PF25390">
    <property type="entry name" value="WD40_RLD"/>
    <property type="match status" value="1"/>
</dbReference>
<dbReference type="EMBL" id="KZ992424">
    <property type="protein sequence ID" value="RKP11185.1"/>
    <property type="molecule type" value="Genomic_DNA"/>
</dbReference>
<protein>
    <submittedName>
        <fullName evidence="5">Regulator of chromosome condensation 1/beta-lactamase-inhibitor protein II</fullName>
    </submittedName>
</protein>
<feature type="repeat" description="RCC1" evidence="3">
    <location>
        <begin position="250"/>
        <end position="311"/>
    </location>
</feature>
<dbReference type="PANTHER" id="PTHR45982:SF1">
    <property type="entry name" value="REGULATOR OF CHROMOSOME CONDENSATION"/>
    <property type="match status" value="1"/>
</dbReference>
<reference evidence="6" key="1">
    <citation type="journal article" date="2018" name="Nat. Microbiol.">
        <title>Leveraging single-cell genomics to expand the fungal tree of life.</title>
        <authorList>
            <person name="Ahrendt S.R."/>
            <person name="Quandt C.A."/>
            <person name="Ciobanu D."/>
            <person name="Clum A."/>
            <person name="Salamov A."/>
            <person name="Andreopoulos B."/>
            <person name="Cheng J.F."/>
            <person name="Woyke T."/>
            <person name="Pelin A."/>
            <person name="Henrissat B."/>
            <person name="Reynolds N.K."/>
            <person name="Benny G.L."/>
            <person name="Smith M.E."/>
            <person name="James T.Y."/>
            <person name="Grigoriev I.V."/>
        </authorList>
    </citation>
    <scope>NUCLEOTIDE SEQUENCE [LARGE SCALE GENOMIC DNA]</scope>
    <source>
        <strain evidence="6">RSA 1356</strain>
    </source>
</reference>
<dbReference type="InterPro" id="IPR000408">
    <property type="entry name" value="Reg_chr_condens"/>
</dbReference>
<feature type="repeat" description="RCC1" evidence="3">
    <location>
        <begin position="312"/>
        <end position="364"/>
    </location>
</feature>
<sequence>MPLFAFGSNGNGQLGVGHRDDCHRPQRCRFDEQAGSTSALPRQVVGGGNHTLLVADDGQLFVTGANDAGQLGTSRIPEETAVDGGKDTCRVVFTPAHWSLPAAVTSVACGWTHSLVLTENGIVWSLGANGHGQCGRKDAANDPAPQAMDLPRVDTDTVITAAKTVALSAGLRSSCVVTFDARAYACGCNRGGQLGLLPAEAPASSAVQARKRDMRSSASSINALSPIPSVDAVAVACGQRHTAFVAQDRQSVRCFGDNRWHQLGQPTAANELQQGMITIDQLREDGTMDTATPTIVQIGAGWSHTVVLSSTGNVYAWGRGDRGQLGVRLDRNVQASADPIRVPLPAPARAIAVGSEHALALLHDGRCYAWGWNEHGNCGTGDTLDVHTPVLVCVPQEKAVDAVAVQPAPIRGIGCGYGTSFLWT</sequence>
<keyword evidence="2" id="KW-0677">Repeat</keyword>
<dbReference type="InterPro" id="IPR058923">
    <property type="entry name" value="RCC1-like_dom"/>
</dbReference>
<evidence type="ECO:0000256" key="2">
    <source>
        <dbReference type="ARBA" id="ARBA00022737"/>
    </source>
</evidence>
<dbReference type="GO" id="GO:0005085">
    <property type="term" value="F:guanyl-nucleotide exchange factor activity"/>
    <property type="evidence" value="ECO:0007669"/>
    <property type="project" value="TreeGrafter"/>
</dbReference>
<feature type="repeat" description="RCC1" evidence="3">
    <location>
        <begin position="1"/>
        <end position="57"/>
    </location>
</feature>
<dbReference type="STRING" id="78915.A0A4P9XXQ9"/>
<feature type="repeat" description="RCC1" evidence="3">
    <location>
        <begin position="58"/>
        <end position="120"/>
    </location>
</feature>
<proteinExistence type="predicted"/>
<evidence type="ECO:0000313" key="5">
    <source>
        <dbReference type="EMBL" id="RKP11185.1"/>
    </source>
</evidence>
<keyword evidence="6" id="KW-1185">Reference proteome</keyword>
<dbReference type="InterPro" id="IPR051553">
    <property type="entry name" value="Ran_GTPase-activating"/>
</dbReference>
<feature type="domain" description="RCC1-like" evidence="4">
    <location>
        <begin position="3"/>
        <end position="402"/>
    </location>
</feature>
<feature type="repeat" description="RCC1" evidence="3">
    <location>
        <begin position="121"/>
        <end position="180"/>
    </location>
</feature>
<dbReference type="GO" id="GO:0005737">
    <property type="term" value="C:cytoplasm"/>
    <property type="evidence" value="ECO:0007669"/>
    <property type="project" value="TreeGrafter"/>
</dbReference>
<evidence type="ECO:0000259" key="4">
    <source>
        <dbReference type="Pfam" id="PF25390"/>
    </source>
</evidence>
<gene>
    <name evidence="5" type="ORF">THASP1DRAFT_27022</name>
</gene>
<name>A0A4P9XXQ9_9FUNG</name>
<dbReference type="Proteomes" id="UP000271241">
    <property type="component" value="Unassembled WGS sequence"/>
</dbReference>
<feature type="repeat" description="RCC1" evidence="3">
    <location>
        <begin position="365"/>
        <end position="424"/>
    </location>
</feature>
<keyword evidence="1" id="KW-0344">Guanine-nucleotide releasing factor</keyword>
<dbReference type="AlphaFoldDB" id="A0A4P9XXQ9"/>
<evidence type="ECO:0000256" key="1">
    <source>
        <dbReference type="ARBA" id="ARBA00022658"/>
    </source>
</evidence>
<dbReference type="PANTHER" id="PTHR45982">
    <property type="entry name" value="REGULATOR OF CHROMOSOME CONDENSATION"/>
    <property type="match status" value="1"/>
</dbReference>
<accession>A0A4P9XXQ9</accession>
<feature type="repeat" description="RCC1" evidence="3">
    <location>
        <begin position="181"/>
        <end position="248"/>
    </location>
</feature>
<evidence type="ECO:0000313" key="6">
    <source>
        <dbReference type="Proteomes" id="UP000271241"/>
    </source>
</evidence>